<reference evidence="1 2" key="1">
    <citation type="journal article" date="2008" name="Nat. Biotechnol.">
        <title>Genome sequencing and analysis of the filamentous fungus Penicillium chrysogenum.</title>
        <authorList>
            <person name="van den Berg M.A."/>
            <person name="Albang R."/>
            <person name="Albermann K."/>
            <person name="Badger J.H."/>
            <person name="Daran J.-M."/>
            <person name="Driessen A.J.M."/>
            <person name="Garcia-Estrada C."/>
            <person name="Fedorova N.D."/>
            <person name="Harris D.M."/>
            <person name="Heijne W.H.M."/>
            <person name="Joardar V.S."/>
            <person name="Kiel J.A.K.W."/>
            <person name="Kovalchuk A."/>
            <person name="Martin J.F."/>
            <person name="Nierman W.C."/>
            <person name="Nijland J.G."/>
            <person name="Pronk J.T."/>
            <person name="Roubos J.A."/>
            <person name="van der Klei I.J."/>
            <person name="van Peij N.N.M.E."/>
            <person name="Veenhuis M."/>
            <person name="von Doehren H."/>
            <person name="Wagner C."/>
            <person name="Wortman J.R."/>
            <person name="Bovenberg R.A.L."/>
        </authorList>
    </citation>
    <scope>NUCLEOTIDE SEQUENCE [LARGE SCALE GENOMIC DNA]</scope>
    <source>
        <strain evidence="2">ATCC 28089 / DSM 1075 / NRRL 1951 / Wisconsin 54-1255</strain>
    </source>
</reference>
<name>B6GVS8_PENRW</name>
<protein>
    <submittedName>
        <fullName evidence="1">Uncharacterized protein</fullName>
    </submittedName>
</protein>
<sequence length="166" mass="18695">MYQTRCWMVLWYEARCDGVRSRDGDNTLEGSLALVIWHGFAGMYSISESPIQVELTSVFVRASATSRGQGVNSRTERRAKIPGVELIFLEIVRQQERQDPLNHQWQDGDEGQNGYCASIIWVGDLNDVPAGAQPLLLTAKDLESSASWARVPVRVNLMIEFCQLYS</sequence>
<dbReference type="OrthoDB" id="4315250at2759"/>
<accession>B6GVS8</accession>
<dbReference type="AlphaFoldDB" id="B6GVS8"/>
<evidence type="ECO:0000313" key="2">
    <source>
        <dbReference type="Proteomes" id="UP000000724"/>
    </source>
</evidence>
<dbReference type="Proteomes" id="UP000000724">
    <property type="component" value="Contig Pc00c04"/>
</dbReference>
<organism evidence="1 2">
    <name type="scientific">Penicillium rubens (strain ATCC 28089 / DSM 1075 / NRRL 1951 / Wisconsin 54-1255)</name>
    <name type="common">Penicillium chrysogenum</name>
    <dbReference type="NCBI Taxonomy" id="500485"/>
    <lineage>
        <taxon>Eukaryota</taxon>
        <taxon>Fungi</taxon>
        <taxon>Dikarya</taxon>
        <taxon>Ascomycota</taxon>
        <taxon>Pezizomycotina</taxon>
        <taxon>Eurotiomycetes</taxon>
        <taxon>Eurotiomycetidae</taxon>
        <taxon>Eurotiales</taxon>
        <taxon>Aspergillaceae</taxon>
        <taxon>Penicillium</taxon>
        <taxon>Penicillium chrysogenum species complex</taxon>
    </lineage>
</organism>
<dbReference type="EMBL" id="AM920419">
    <property type="protein sequence ID" value="CAP74098.1"/>
    <property type="molecule type" value="Genomic_DNA"/>
</dbReference>
<keyword evidence="2" id="KW-1185">Reference proteome</keyword>
<dbReference type="HOGENOM" id="CLU_1603292_0_0_1"/>
<evidence type="ECO:0000313" key="1">
    <source>
        <dbReference type="EMBL" id="CAP74098.1"/>
    </source>
</evidence>
<dbReference type="VEuPathDB" id="FungiDB:PCH_Pc04g00040"/>
<gene>
    <name evidence="1" type="ORF">Pc04g00040</name>
    <name evidence="1" type="ORF">PCH_Pc04g00040</name>
</gene>
<proteinExistence type="predicted"/>